<dbReference type="PANTHER" id="PTHR30086">
    <property type="entry name" value="ARGININE EXPORTER PROTEIN ARGO"/>
    <property type="match status" value="1"/>
</dbReference>
<evidence type="ECO:0000256" key="6">
    <source>
        <dbReference type="SAM" id="Phobius"/>
    </source>
</evidence>
<evidence type="ECO:0000256" key="5">
    <source>
        <dbReference type="ARBA" id="ARBA00023136"/>
    </source>
</evidence>
<keyword evidence="8" id="KW-1185">Reference proteome</keyword>
<evidence type="ECO:0000313" key="7">
    <source>
        <dbReference type="EMBL" id="RKF18051.1"/>
    </source>
</evidence>
<accession>A0A420EBK4</accession>
<feature type="transmembrane region" description="Helical" evidence="6">
    <location>
        <begin position="6"/>
        <end position="28"/>
    </location>
</feature>
<organism evidence="7 8">
    <name type="scientific">Alginatibacterium sediminis</name>
    <dbReference type="NCBI Taxonomy" id="2164068"/>
    <lineage>
        <taxon>Bacteria</taxon>
        <taxon>Pseudomonadati</taxon>
        <taxon>Pseudomonadota</taxon>
        <taxon>Gammaproteobacteria</taxon>
        <taxon>Alteromonadales</taxon>
        <taxon>Alteromonadaceae</taxon>
        <taxon>Alginatibacterium</taxon>
    </lineage>
</organism>
<dbReference type="EMBL" id="RAQO01000006">
    <property type="protein sequence ID" value="RKF18051.1"/>
    <property type="molecule type" value="Genomic_DNA"/>
</dbReference>
<evidence type="ECO:0000256" key="2">
    <source>
        <dbReference type="ARBA" id="ARBA00022475"/>
    </source>
</evidence>
<evidence type="ECO:0000256" key="1">
    <source>
        <dbReference type="ARBA" id="ARBA00004651"/>
    </source>
</evidence>
<dbReference type="GO" id="GO:0015171">
    <property type="term" value="F:amino acid transmembrane transporter activity"/>
    <property type="evidence" value="ECO:0007669"/>
    <property type="project" value="TreeGrafter"/>
</dbReference>
<gene>
    <name evidence="7" type="ORF">DBZ36_12470</name>
</gene>
<comment type="subcellular location">
    <subcellularLocation>
        <location evidence="1">Cell membrane</location>
        <topology evidence="1">Multi-pass membrane protein</topology>
    </subcellularLocation>
</comment>
<dbReference type="Pfam" id="PF01810">
    <property type="entry name" value="LysE"/>
    <property type="match status" value="1"/>
</dbReference>
<keyword evidence="4 6" id="KW-1133">Transmembrane helix</keyword>
<keyword evidence="2" id="KW-1003">Cell membrane</keyword>
<dbReference type="OrthoDB" id="9804822at2"/>
<sequence length="209" mass="21725">MDLHSIALFVVASLALNLIPGPDVVYIVSNTMKANFRAGIMAALGLGLGYFVHTLAAVLGLSALILSSAIAFGFIKYLGAAYLLYLGLCAISNMLKGSSSFSIPNSSTSERGVFKQGLIVSILNPKVGLFFLSFLPQFVDLSSDTASGQLLLLGLVFTALATVCNLLYALVGSLLFSNPKVSGYARCIEGCSGALLIGLAGKIAFSKSV</sequence>
<dbReference type="AlphaFoldDB" id="A0A420EBK4"/>
<protein>
    <submittedName>
        <fullName evidence="7">LysE family translocator</fullName>
    </submittedName>
</protein>
<dbReference type="PANTHER" id="PTHR30086:SF20">
    <property type="entry name" value="ARGININE EXPORTER PROTEIN ARGO-RELATED"/>
    <property type="match status" value="1"/>
</dbReference>
<keyword evidence="5 6" id="KW-0472">Membrane</keyword>
<dbReference type="PIRSF" id="PIRSF006324">
    <property type="entry name" value="LeuE"/>
    <property type="match status" value="1"/>
</dbReference>
<comment type="caution">
    <text evidence="7">The sequence shown here is derived from an EMBL/GenBank/DDBJ whole genome shotgun (WGS) entry which is preliminary data.</text>
</comment>
<evidence type="ECO:0000313" key="8">
    <source>
        <dbReference type="Proteomes" id="UP000286482"/>
    </source>
</evidence>
<evidence type="ECO:0000256" key="4">
    <source>
        <dbReference type="ARBA" id="ARBA00022989"/>
    </source>
</evidence>
<name>A0A420EBK4_9ALTE</name>
<dbReference type="RefSeq" id="WP_120355277.1">
    <property type="nucleotide sequence ID" value="NZ_RAQO01000006.1"/>
</dbReference>
<dbReference type="GO" id="GO:0005886">
    <property type="term" value="C:plasma membrane"/>
    <property type="evidence" value="ECO:0007669"/>
    <property type="project" value="UniProtKB-SubCell"/>
</dbReference>
<feature type="transmembrane region" description="Helical" evidence="6">
    <location>
        <begin position="40"/>
        <end position="65"/>
    </location>
</feature>
<proteinExistence type="predicted"/>
<evidence type="ECO:0000256" key="3">
    <source>
        <dbReference type="ARBA" id="ARBA00022692"/>
    </source>
</evidence>
<feature type="transmembrane region" description="Helical" evidence="6">
    <location>
        <begin position="151"/>
        <end position="176"/>
    </location>
</feature>
<dbReference type="InterPro" id="IPR001123">
    <property type="entry name" value="LeuE-type"/>
</dbReference>
<reference evidence="7 8" key="1">
    <citation type="submission" date="2018-09" db="EMBL/GenBank/DDBJ databases">
        <authorList>
            <person name="Wang Z."/>
        </authorList>
    </citation>
    <scope>NUCLEOTIDE SEQUENCE [LARGE SCALE GENOMIC DNA]</scope>
    <source>
        <strain evidence="7 8">ALS 81</strain>
    </source>
</reference>
<feature type="transmembrane region" description="Helical" evidence="6">
    <location>
        <begin position="116"/>
        <end position="139"/>
    </location>
</feature>
<dbReference type="Proteomes" id="UP000286482">
    <property type="component" value="Unassembled WGS sequence"/>
</dbReference>
<keyword evidence="3 6" id="KW-0812">Transmembrane</keyword>